<protein>
    <recommendedName>
        <fullName evidence="3">AbrB family transcriptional regulator</fullName>
    </recommendedName>
</protein>
<dbReference type="EMBL" id="CP019323">
    <property type="protein sequence ID" value="APX71894.1"/>
    <property type="molecule type" value="Genomic_DNA"/>
</dbReference>
<name>A0A1P8Q1Z0_9LACO</name>
<evidence type="ECO:0000313" key="1">
    <source>
        <dbReference type="EMBL" id="APX71894.1"/>
    </source>
</evidence>
<dbReference type="Proteomes" id="UP000187499">
    <property type="component" value="Chromosome"/>
</dbReference>
<dbReference type="KEGG" id="lalw:BTM29_04695"/>
<gene>
    <name evidence="1" type="ORF">BTM29_04695</name>
</gene>
<dbReference type="OrthoDB" id="2303885at2"/>
<dbReference type="AlphaFoldDB" id="A0A1P8Q1Z0"/>
<organism evidence="1 2">
    <name type="scientific">Companilactobacillus allii</name>
    <dbReference type="NCBI Taxonomy" id="1847728"/>
    <lineage>
        <taxon>Bacteria</taxon>
        <taxon>Bacillati</taxon>
        <taxon>Bacillota</taxon>
        <taxon>Bacilli</taxon>
        <taxon>Lactobacillales</taxon>
        <taxon>Lactobacillaceae</taxon>
        <taxon>Companilactobacillus</taxon>
    </lineage>
</organism>
<dbReference type="RefSeq" id="WP_076614398.1">
    <property type="nucleotide sequence ID" value="NZ_CP019323.1"/>
</dbReference>
<sequence length="71" mass="8068">MSKEVMLRKSGNSLIFTAPSNLTDSVGEKYTIHQKEDGTVIYSPVKHENIFESSKFKNYDFQADLKNIPEA</sequence>
<proteinExistence type="predicted"/>
<accession>A0A1P8Q1Z0</accession>
<reference evidence="2" key="1">
    <citation type="submission" date="2016-12" db="EMBL/GenBank/DDBJ databases">
        <authorList>
            <person name="Jung M.Y."/>
            <person name="Lee S.H."/>
        </authorList>
    </citation>
    <scope>NUCLEOTIDE SEQUENCE [LARGE SCALE GENOMIC DNA]</scope>
    <source>
        <strain evidence="2">WiKim39</strain>
    </source>
</reference>
<evidence type="ECO:0000313" key="2">
    <source>
        <dbReference type="Proteomes" id="UP000187499"/>
    </source>
</evidence>
<keyword evidence="2" id="KW-1185">Reference proteome</keyword>
<evidence type="ECO:0008006" key="3">
    <source>
        <dbReference type="Google" id="ProtNLM"/>
    </source>
</evidence>